<comment type="caution">
    <text evidence="1">The sequence shown here is derived from an EMBL/GenBank/DDBJ whole genome shotgun (WGS) entry which is preliminary data.</text>
</comment>
<proteinExistence type="predicted"/>
<accession>A0ACC2I457</accession>
<dbReference type="EMBL" id="JAPHNI010000534">
    <property type="protein sequence ID" value="KAJ8110119.1"/>
    <property type="molecule type" value="Genomic_DNA"/>
</dbReference>
<name>A0ACC2I457_9PLEO</name>
<gene>
    <name evidence="1" type="ORF">OPT61_g6952</name>
</gene>
<protein>
    <submittedName>
        <fullName evidence="1">Uncharacterized protein</fullName>
    </submittedName>
</protein>
<dbReference type="Proteomes" id="UP001153331">
    <property type="component" value="Unassembled WGS sequence"/>
</dbReference>
<keyword evidence="2" id="KW-1185">Reference proteome</keyword>
<organism evidence="1 2">
    <name type="scientific">Boeremia exigua</name>
    <dbReference type="NCBI Taxonomy" id="749465"/>
    <lineage>
        <taxon>Eukaryota</taxon>
        <taxon>Fungi</taxon>
        <taxon>Dikarya</taxon>
        <taxon>Ascomycota</taxon>
        <taxon>Pezizomycotina</taxon>
        <taxon>Dothideomycetes</taxon>
        <taxon>Pleosporomycetidae</taxon>
        <taxon>Pleosporales</taxon>
        <taxon>Pleosporineae</taxon>
        <taxon>Didymellaceae</taxon>
        <taxon>Boeremia</taxon>
    </lineage>
</organism>
<reference evidence="1" key="1">
    <citation type="submission" date="2022-11" db="EMBL/GenBank/DDBJ databases">
        <title>Genome Sequence of Boeremia exigua.</title>
        <authorList>
            <person name="Buettner E."/>
        </authorList>
    </citation>
    <scope>NUCLEOTIDE SEQUENCE</scope>
    <source>
        <strain evidence="1">CU02</strain>
    </source>
</reference>
<evidence type="ECO:0000313" key="2">
    <source>
        <dbReference type="Proteomes" id="UP001153331"/>
    </source>
</evidence>
<sequence>MCYESTSIARTVQPNRPFQIAVHTRDVFLHSPNPAFAFVTPGGNVDANDVCGWLPYCWLIGPHRPPQYATCPWALQRSSRPKDSYWGSPIAPERRYEEHLHTRILAAAEVMVQLRGGILTQVRDDSAAPHRHRTARKTASKLPPVSLLISNNVHGATRSSSDTTAVQSECSTVANPAEMGKFDETPPLALSDWGALVRGGALPAPMRIIKGHACAGTGLHSEVLACTVRLRLGGWRVSAENERLGGCRSGRRVHTGPEAVLESGIKTMGPLSVDYVNMLVMHSGFSPASIRSHIQPSVQLKPTTTSWCIDFDICISQTWDNVDPSCATKSQTTQGTTRIKPTAAPYAAEQHKQHQHKKDKKKERSRMNGIVAATAGAA</sequence>
<evidence type="ECO:0000313" key="1">
    <source>
        <dbReference type="EMBL" id="KAJ8110119.1"/>
    </source>
</evidence>